<dbReference type="AlphaFoldDB" id="A0AAP2MQY6"/>
<dbReference type="Proteomes" id="UP001196915">
    <property type="component" value="Unassembled WGS sequence"/>
</dbReference>
<accession>A0AAP2MQY6</accession>
<dbReference type="RefSeq" id="WP_217084688.1">
    <property type="nucleotide sequence ID" value="NZ_CAJOSB010000020.1"/>
</dbReference>
<dbReference type="EMBL" id="JAHPMX010000012">
    <property type="protein sequence ID" value="MBU9358877.1"/>
    <property type="molecule type" value="Genomic_DNA"/>
</dbReference>
<name>A0AAP2MQY6_9BURK</name>
<evidence type="ECO:0000313" key="2">
    <source>
        <dbReference type="Proteomes" id="UP001196915"/>
    </source>
</evidence>
<comment type="caution">
    <text evidence="1">The sequence shown here is derived from an EMBL/GenBank/DDBJ whole genome shotgun (WGS) entry which is preliminary data.</text>
</comment>
<gene>
    <name evidence="1" type="ORF">KTE52_21305</name>
</gene>
<protein>
    <submittedName>
        <fullName evidence="1">Uncharacterized protein</fullName>
    </submittedName>
</protein>
<reference evidence="1" key="1">
    <citation type="submission" date="2021-06" db="EMBL/GenBank/DDBJ databases">
        <title>A collection of bacterial strains from the Burkholderia cepacia Research Laboratory and Repository.</title>
        <authorList>
            <person name="Lipuma J."/>
            <person name="Spilker T."/>
        </authorList>
    </citation>
    <scope>NUCLEOTIDE SEQUENCE</scope>
    <source>
        <strain evidence="1">AU37435</strain>
    </source>
</reference>
<organism evidence="1 2">
    <name type="scientific">Burkholderia multivorans</name>
    <dbReference type="NCBI Taxonomy" id="87883"/>
    <lineage>
        <taxon>Bacteria</taxon>
        <taxon>Pseudomonadati</taxon>
        <taxon>Pseudomonadota</taxon>
        <taxon>Betaproteobacteria</taxon>
        <taxon>Burkholderiales</taxon>
        <taxon>Burkholderiaceae</taxon>
        <taxon>Burkholderia</taxon>
        <taxon>Burkholderia cepacia complex</taxon>
    </lineage>
</organism>
<proteinExistence type="predicted"/>
<sequence>MRKSLRRLSAAAVDAALFNRESEPDLYGTTWLPRIAQIDGEQLRPDAHFDRLAREWGAVFVGYADHDACFRLAPHWHIERSAAGPAQVCDRWGKTRAFIVPESSNSPSVLVLLSRFYVALDATDDDLTRVSTFDRLEGRRIRSSPPLRREHFAVVIREHEEWLAEVRPNFRDPFAYWETPCAVGSSES</sequence>
<evidence type="ECO:0000313" key="1">
    <source>
        <dbReference type="EMBL" id="MBU9358877.1"/>
    </source>
</evidence>